<dbReference type="OrthoDB" id="9984940at2759"/>
<dbReference type="GO" id="GO:0007088">
    <property type="term" value="P:regulation of mitotic nuclear division"/>
    <property type="evidence" value="ECO:0007669"/>
    <property type="project" value="InterPro"/>
</dbReference>
<accession>T1KDH5</accession>
<evidence type="ECO:0000313" key="3">
    <source>
        <dbReference type="EnsemblMetazoa" id="tetur09g02950.1"/>
    </source>
</evidence>
<dbReference type="EMBL" id="CAEY01002016">
    <property type="status" value="NOT_ANNOTATED_CDS"/>
    <property type="molecule type" value="Genomic_DNA"/>
</dbReference>
<dbReference type="SUPFAM" id="SSF81383">
    <property type="entry name" value="F-box domain"/>
    <property type="match status" value="1"/>
</dbReference>
<dbReference type="CDD" id="cd22086">
    <property type="entry name" value="F-box_EMI"/>
    <property type="match status" value="1"/>
</dbReference>
<dbReference type="InterPro" id="IPR047147">
    <property type="entry name" value="FBX5_43"/>
</dbReference>
<dbReference type="KEGG" id="tut:107363213"/>
<dbReference type="Pfam" id="PF00646">
    <property type="entry name" value="F-box"/>
    <property type="match status" value="1"/>
</dbReference>
<gene>
    <name evidence="3" type="primary">107363213</name>
</gene>
<feature type="domain" description="F-box" evidence="2">
    <location>
        <begin position="111"/>
        <end position="150"/>
    </location>
</feature>
<dbReference type="GO" id="GO:0045835">
    <property type="term" value="P:negative regulation of meiotic nuclear division"/>
    <property type="evidence" value="ECO:0007669"/>
    <property type="project" value="InterPro"/>
</dbReference>
<proteinExistence type="predicted"/>
<dbReference type="GO" id="GO:0005634">
    <property type="term" value="C:nucleus"/>
    <property type="evidence" value="ECO:0007669"/>
    <property type="project" value="TreeGrafter"/>
</dbReference>
<dbReference type="AlphaFoldDB" id="T1KDH5"/>
<keyword evidence="4" id="KW-1185">Reference proteome</keyword>
<evidence type="ECO:0000313" key="4">
    <source>
        <dbReference type="Proteomes" id="UP000015104"/>
    </source>
</evidence>
<evidence type="ECO:0000256" key="1">
    <source>
        <dbReference type="SAM" id="MobiDB-lite"/>
    </source>
</evidence>
<dbReference type="PANTHER" id="PTHR15493:SF9">
    <property type="entry name" value="GH14043P"/>
    <property type="match status" value="1"/>
</dbReference>
<reference evidence="3" key="2">
    <citation type="submission" date="2015-06" db="UniProtKB">
        <authorList>
            <consortium name="EnsemblMetazoa"/>
        </authorList>
    </citation>
    <scope>IDENTIFICATION</scope>
</reference>
<feature type="region of interest" description="Disordered" evidence="1">
    <location>
        <begin position="169"/>
        <end position="293"/>
    </location>
</feature>
<reference evidence="4" key="1">
    <citation type="submission" date="2011-08" db="EMBL/GenBank/DDBJ databases">
        <authorList>
            <person name="Rombauts S."/>
        </authorList>
    </citation>
    <scope>NUCLEOTIDE SEQUENCE</scope>
    <source>
        <strain evidence="4">London</strain>
    </source>
</reference>
<dbReference type="HOGENOM" id="CLU_950994_0_0_1"/>
<name>T1KDH5_TETUR</name>
<dbReference type="Proteomes" id="UP000015104">
    <property type="component" value="Unassembled WGS sequence"/>
</dbReference>
<dbReference type="EnsemblMetazoa" id="tetur09g02950.1">
    <property type="protein sequence ID" value="tetur09g02950.1"/>
    <property type="gene ID" value="tetur09g02950"/>
</dbReference>
<dbReference type="SMART" id="SM00256">
    <property type="entry name" value="FBOX"/>
    <property type="match status" value="1"/>
</dbReference>
<protein>
    <recommendedName>
        <fullName evidence="2">F-box domain-containing protein</fullName>
    </recommendedName>
</protein>
<sequence length="293" mass="32514">MEVSLNSTPSKFNDLQDDSGFISMESSKSDVVLFLGANDDIPSIRLTICEDLPSRVNISATDTFDEPSCSSTHLSPIPTKKSFKPFSSTPRPPYHPVPDQIDLLSGLSQSFPHVIAQILDFLEPEDLCVLSCVSQTCKKIVLDDPSSRSRKEKYLIALNELKQEVGQENWPIKKTTHDDKSESRGVLSEVKNTQGMPNRCEPSTVESELIPKTSANIEPIPPERTKRRRIEPPENGTQSSIPKNAKSKRTCDDKDDDQDSGIFEATTSKGKTKSRKCEPTAGSKASKRHLKRL</sequence>
<dbReference type="OMA" id="NWPIKKT"/>
<dbReference type="InterPro" id="IPR001810">
    <property type="entry name" value="F-box_dom"/>
</dbReference>
<dbReference type="InterPro" id="IPR036047">
    <property type="entry name" value="F-box-like_dom_sf"/>
</dbReference>
<organism evidence="3 4">
    <name type="scientific">Tetranychus urticae</name>
    <name type="common">Two-spotted spider mite</name>
    <dbReference type="NCBI Taxonomy" id="32264"/>
    <lineage>
        <taxon>Eukaryota</taxon>
        <taxon>Metazoa</taxon>
        <taxon>Ecdysozoa</taxon>
        <taxon>Arthropoda</taxon>
        <taxon>Chelicerata</taxon>
        <taxon>Arachnida</taxon>
        <taxon>Acari</taxon>
        <taxon>Acariformes</taxon>
        <taxon>Trombidiformes</taxon>
        <taxon>Prostigmata</taxon>
        <taxon>Eleutherengona</taxon>
        <taxon>Raphignathae</taxon>
        <taxon>Tetranychoidea</taxon>
        <taxon>Tetranychidae</taxon>
        <taxon>Tetranychus</taxon>
    </lineage>
</organism>
<evidence type="ECO:0000259" key="2">
    <source>
        <dbReference type="SMART" id="SM00256"/>
    </source>
</evidence>
<dbReference type="PANTHER" id="PTHR15493">
    <property type="entry name" value="F-BOX ONLY PROTEIN 5 AND 43"/>
    <property type="match status" value="1"/>
</dbReference>